<keyword evidence="3" id="KW-0503">Monooxygenase</keyword>
<feature type="domain" description="Luciferase-like" evidence="2">
    <location>
        <begin position="2"/>
        <end position="285"/>
    </location>
</feature>
<dbReference type="InterPro" id="IPR011251">
    <property type="entry name" value="Luciferase-like_dom"/>
</dbReference>
<organism evidence="3 4">
    <name type="scientific">Haematobacter massiliensis</name>
    <dbReference type="NCBI Taxonomy" id="195105"/>
    <lineage>
        <taxon>Bacteria</taxon>
        <taxon>Pseudomonadati</taxon>
        <taxon>Pseudomonadota</taxon>
        <taxon>Alphaproteobacteria</taxon>
        <taxon>Rhodobacterales</taxon>
        <taxon>Paracoccaceae</taxon>
        <taxon>Haematobacter</taxon>
    </lineage>
</organism>
<evidence type="ECO:0000256" key="1">
    <source>
        <dbReference type="ARBA" id="ARBA00007789"/>
    </source>
</evidence>
<dbReference type="GO" id="GO:0004497">
    <property type="term" value="F:monooxygenase activity"/>
    <property type="evidence" value="ECO:0007669"/>
    <property type="project" value="UniProtKB-KW"/>
</dbReference>
<dbReference type="SUPFAM" id="SSF51679">
    <property type="entry name" value="Bacterial luciferase-like"/>
    <property type="match status" value="1"/>
</dbReference>
<keyword evidence="3" id="KW-0560">Oxidoreductase</keyword>
<comment type="caution">
    <text evidence="3">The sequence shown here is derived from an EMBL/GenBank/DDBJ whole genome shotgun (WGS) entry which is preliminary data.</text>
</comment>
<dbReference type="STRING" id="195105.CN97_15720"/>
<proteinExistence type="predicted"/>
<dbReference type="RefSeq" id="WP_035710375.1">
    <property type="nucleotide sequence ID" value="NZ_CAMIFG010000008.1"/>
</dbReference>
<dbReference type="GO" id="GO:0016705">
    <property type="term" value="F:oxidoreductase activity, acting on paired donors, with incorporation or reduction of molecular oxygen"/>
    <property type="evidence" value="ECO:0007669"/>
    <property type="project" value="InterPro"/>
</dbReference>
<dbReference type="NCBIfam" id="TIGR03558">
    <property type="entry name" value="oxido_grp_1"/>
    <property type="match status" value="1"/>
</dbReference>
<accession>A0A086Y5P8</accession>
<evidence type="ECO:0000313" key="4">
    <source>
        <dbReference type="Proteomes" id="UP000028826"/>
    </source>
</evidence>
<keyword evidence="4" id="KW-1185">Reference proteome</keyword>
<dbReference type="PANTHER" id="PTHR30137:SF20">
    <property type="entry name" value="N-ACETYL-S-ALKYLCYSTEINE MONOOXYGENASE"/>
    <property type="match status" value="1"/>
</dbReference>
<comment type="similarity">
    <text evidence="1">To bacterial alkanal monooxygenase alpha and beta chains.</text>
</comment>
<dbReference type="Proteomes" id="UP000028826">
    <property type="component" value="Unassembled WGS sequence"/>
</dbReference>
<evidence type="ECO:0000259" key="2">
    <source>
        <dbReference type="Pfam" id="PF00296"/>
    </source>
</evidence>
<reference evidence="3 4" key="1">
    <citation type="submission" date="2014-03" db="EMBL/GenBank/DDBJ databases">
        <title>Genome of Haematobacter massiliensis CCUG 47968.</title>
        <authorList>
            <person name="Wang D."/>
            <person name="Wang G."/>
        </authorList>
    </citation>
    <scope>NUCLEOTIDE SEQUENCE [LARGE SCALE GENOMIC DNA]</scope>
    <source>
        <strain evidence="3 4">CCUG 47968</strain>
    </source>
</reference>
<dbReference type="EMBL" id="JGYG01000005">
    <property type="protein sequence ID" value="KFI29598.1"/>
    <property type="molecule type" value="Genomic_DNA"/>
</dbReference>
<name>A0A086Y5P8_9RHOB</name>
<sequence>MTYLLSLLDKSPVATATDTDALAATIALAEAADQLGYHRYWLAEHHGFDALASAAPELVVAHLLARTRALRIGTGGILLQHYSPYKVAEIASVLSHLGPGRVDIGIGKAPGGLPQSTRALQSERVTPRDFNTKLVELDGWLKGRALGAELRPAPRQGLELFLLGASPDSARRAAELGWGYVHAGHHDGDTDSLSRTIAIHAGGQGASMLAVTAFAAPSRGEAEEAVADPHVYRLQLPGGQAVNLGSRAAAEDYAVESGVQNYSISERRPRIVAGTGEDIHEELASLRRAHGVREFILDIPVADAARRLRSIQLIARARQRRAA</sequence>
<gene>
    <name evidence="3" type="ORF">CN97_15720</name>
</gene>
<dbReference type="Pfam" id="PF00296">
    <property type="entry name" value="Bac_luciferase"/>
    <property type="match status" value="1"/>
</dbReference>
<dbReference type="Gene3D" id="3.20.20.30">
    <property type="entry name" value="Luciferase-like domain"/>
    <property type="match status" value="1"/>
</dbReference>
<dbReference type="InterPro" id="IPR036661">
    <property type="entry name" value="Luciferase-like_sf"/>
</dbReference>
<dbReference type="OrthoDB" id="9780518at2"/>
<evidence type="ECO:0000313" key="3">
    <source>
        <dbReference type="EMBL" id="KFI29598.1"/>
    </source>
</evidence>
<dbReference type="PANTHER" id="PTHR30137">
    <property type="entry name" value="LUCIFERASE-LIKE MONOOXYGENASE"/>
    <property type="match status" value="1"/>
</dbReference>
<dbReference type="InterPro" id="IPR019949">
    <property type="entry name" value="CmoO-like"/>
</dbReference>
<dbReference type="eggNOG" id="COG2141">
    <property type="taxonomic scope" value="Bacteria"/>
</dbReference>
<dbReference type="GO" id="GO:0005829">
    <property type="term" value="C:cytosol"/>
    <property type="evidence" value="ECO:0007669"/>
    <property type="project" value="TreeGrafter"/>
</dbReference>
<dbReference type="InterPro" id="IPR050766">
    <property type="entry name" value="Bact_Lucif_Oxidored"/>
</dbReference>
<dbReference type="AlphaFoldDB" id="A0A086Y5P8"/>
<protein>
    <submittedName>
        <fullName evidence="3">Alkane 1-monooxygenase</fullName>
    </submittedName>
</protein>